<feature type="region of interest" description="Disordered" evidence="1">
    <location>
        <begin position="229"/>
        <end position="277"/>
    </location>
</feature>
<gene>
    <name evidence="2" type="ORF">BKA67DRAFT_662555</name>
</gene>
<evidence type="ECO:0000313" key="2">
    <source>
        <dbReference type="EMBL" id="KAH6647796.1"/>
    </source>
</evidence>
<dbReference type="EMBL" id="JAGPXC010000008">
    <property type="protein sequence ID" value="KAH6647796.1"/>
    <property type="molecule type" value="Genomic_DNA"/>
</dbReference>
<dbReference type="OrthoDB" id="4588567at2759"/>
<feature type="compositionally biased region" description="Polar residues" evidence="1">
    <location>
        <begin position="8"/>
        <end position="23"/>
    </location>
</feature>
<name>A0A9P8UAV7_9PEZI</name>
<organism evidence="2 3">
    <name type="scientific">Truncatella angustata</name>
    <dbReference type="NCBI Taxonomy" id="152316"/>
    <lineage>
        <taxon>Eukaryota</taxon>
        <taxon>Fungi</taxon>
        <taxon>Dikarya</taxon>
        <taxon>Ascomycota</taxon>
        <taxon>Pezizomycotina</taxon>
        <taxon>Sordariomycetes</taxon>
        <taxon>Xylariomycetidae</taxon>
        <taxon>Amphisphaeriales</taxon>
        <taxon>Sporocadaceae</taxon>
        <taxon>Truncatella</taxon>
    </lineage>
</organism>
<reference evidence="2" key="1">
    <citation type="journal article" date="2021" name="Nat. Commun.">
        <title>Genetic determinants of endophytism in the Arabidopsis root mycobiome.</title>
        <authorList>
            <person name="Mesny F."/>
            <person name="Miyauchi S."/>
            <person name="Thiergart T."/>
            <person name="Pickel B."/>
            <person name="Atanasova L."/>
            <person name="Karlsson M."/>
            <person name="Huettel B."/>
            <person name="Barry K.W."/>
            <person name="Haridas S."/>
            <person name="Chen C."/>
            <person name="Bauer D."/>
            <person name="Andreopoulos W."/>
            <person name="Pangilinan J."/>
            <person name="LaButti K."/>
            <person name="Riley R."/>
            <person name="Lipzen A."/>
            <person name="Clum A."/>
            <person name="Drula E."/>
            <person name="Henrissat B."/>
            <person name="Kohler A."/>
            <person name="Grigoriev I.V."/>
            <person name="Martin F.M."/>
            <person name="Hacquard S."/>
        </authorList>
    </citation>
    <scope>NUCLEOTIDE SEQUENCE</scope>
    <source>
        <strain evidence="2">MPI-SDFR-AT-0073</strain>
    </source>
</reference>
<feature type="region of interest" description="Disordered" evidence="1">
    <location>
        <begin position="324"/>
        <end position="343"/>
    </location>
</feature>
<feature type="region of interest" description="Disordered" evidence="1">
    <location>
        <begin position="1"/>
        <end position="23"/>
    </location>
</feature>
<feature type="compositionally biased region" description="Low complexity" evidence="1">
    <location>
        <begin position="229"/>
        <end position="264"/>
    </location>
</feature>
<dbReference type="Proteomes" id="UP000758603">
    <property type="component" value="Unassembled WGS sequence"/>
</dbReference>
<feature type="region of interest" description="Disordered" evidence="1">
    <location>
        <begin position="170"/>
        <end position="204"/>
    </location>
</feature>
<evidence type="ECO:0000256" key="1">
    <source>
        <dbReference type="SAM" id="MobiDB-lite"/>
    </source>
</evidence>
<dbReference type="RefSeq" id="XP_045954308.1">
    <property type="nucleotide sequence ID" value="XM_046108024.1"/>
</dbReference>
<accession>A0A9P8UAV7</accession>
<dbReference type="GeneID" id="70136915"/>
<comment type="caution">
    <text evidence="2">The sequence shown here is derived from an EMBL/GenBank/DDBJ whole genome shotgun (WGS) entry which is preliminary data.</text>
</comment>
<sequence length="357" mass="38687">MESLKASAINTGNTSGRKQHKPTSSLGSLYEVLADLDETQLHYLIQEMSHTGHQNVPVSQAVSAFESHNPSDSLNNVRASMLPPVQGMRRQLSKSQRGKLRLQTAFQRAPSLRQRRPQDLRDIDQSAVDITTQSSNDAPAPGHPIISNPVNNAPKYNGTAGDVAPILADRSQRRENPVEPHTLQSPVDSRKKSPAYRRIPRPDFSLPPGVTVIDLLELLEAEFLSSNSHQFSSPDFSSSPSSAFSAHTYSSPSLLSPASSSPFSQKPNLNGPRSLRRHTSRLDMALDADRTASGAEEIGLGMLEPRPQRTVSLGSPAVSAPISSVESFDWGPRGDTKGLPSTPPVVLEGIFDVLENQ</sequence>
<proteinExistence type="predicted"/>
<dbReference type="AlphaFoldDB" id="A0A9P8UAV7"/>
<evidence type="ECO:0000313" key="3">
    <source>
        <dbReference type="Proteomes" id="UP000758603"/>
    </source>
</evidence>
<keyword evidence="3" id="KW-1185">Reference proteome</keyword>
<protein>
    <submittedName>
        <fullName evidence="2">Uncharacterized protein</fullName>
    </submittedName>
</protein>